<evidence type="ECO:0000313" key="10">
    <source>
        <dbReference type="Proteomes" id="UP000199150"/>
    </source>
</evidence>
<comment type="subunit">
    <text evidence="7">Homodimer.</text>
</comment>
<dbReference type="SUPFAM" id="SSF52540">
    <property type="entry name" value="P-loop containing nucleoside triphosphate hydrolases"/>
    <property type="match status" value="1"/>
</dbReference>
<keyword evidence="3 7" id="KW-0547">Nucleotide-binding</keyword>
<keyword evidence="5 7" id="KW-0175">Coiled coil</keyword>
<feature type="coiled-coil region" evidence="7">
    <location>
        <begin position="381"/>
        <end position="499"/>
    </location>
</feature>
<keyword evidence="2 7" id="KW-0963">Cytoplasm</keyword>
<feature type="coiled-coil region" evidence="7">
    <location>
        <begin position="818"/>
        <end position="887"/>
    </location>
</feature>
<dbReference type="CDD" id="cd03278">
    <property type="entry name" value="ABC_SMC_barmotin"/>
    <property type="match status" value="1"/>
</dbReference>
<keyword evidence="6 7" id="KW-0238">DNA-binding</keyword>
<dbReference type="AlphaFoldDB" id="A0A1G4Q8C6"/>
<proteinExistence type="inferred from homology"/>
<dbReference type="InterPro" id="IPR036277">
    <property type="entry name" value="SMC_hinge_sf"/>
</dbReference>
<dbReference type="GO" id="GO:0005524">
    <property type="term" value="F:ATP binding"/>
    <property type="evidence" value="ECO:0007669"/>
    <property type="project" value="UniProtKB-UniRule"/>
</dbReference>
<accession>A0A1G4Q8C6</accession>
<comment type="similarity">
    <text evidence="7">Belongs to the SMC family.</text>
</comment>
<evidence type="ECO:0000256" key="4">
    <source>
        <dbReference type="ARBA" id="ARBA00022840"/>
    </source>
</evidence>
<dbReference type="GO" id="GO:0007062">
    <property type="term" value="P:sister chromatid cohesion"/>
    <property type="evidence" value="ECO:0007669"/>
    <property type="project" value="InterPro"/>
</dbReference>
<evidence type="ECO:0000256" key="2">
    <source>
        <dbReference type="ARBA" id="ARBA00022490"/>
    </source>
</evidence>
<feature type="domain" description="RecF/RecN/SMC N-terminal" evidence="8">
    <location>
        <begin position="15"/>
        <end position="1149"/>
    </location>
</feature>
<evidence type="ECO:0000256" key="6">
    <source>
        <dbReference type="ARBA" id="ARBA00023125"/>
    </source>
</evidence>
<sequence>MARQKGELGSSLHFQKIKLSGFKSFVDATEFRIDPGLTGIVGPNGCGKSNLLEALRWVMGATSAKAMRGSGMDDVIFAGSDKRPSRNWAEVTLTIDNSERLAPQPFTDQPVLDVARRIDRGAGSSYKINGKEVRARDVQLLFADASTGANSPALVRQGQISELIAAKPQNRRRVLEEAGGVSGLHTRRHEAELRLSAAESNLSRLDDIARELDSALSRLKREARQADKYKKISAEIRALQKAILHAKWLEVRALLEGAVSDMQAQSQRVETTARAAAVAQTAALKAAEAIAPLREEEAVAATVNHRLNIEKERLDLEEKQVASEIERLKGDIARLKGDFQREVDLSSDGSLQVERLQSGLARVQEEIASAPSREPELKRAVEAAEAERVKADQAIEAIAAEQAAQVERQRLEASRLGEAKSRFDRLSQQLQTAQNDRKALGTFDYSALDGLKAQAATAQTDLETARKAAEELETARPVLANAEAQSRKAMRDIEDQLGRLTAEARGLSQILTTVRKEGAPVLDAVRPDKGYELALAAALGDDLNLSLSKKAVQTALAFWSEDFESQAKAIDMAALGVTPLSVNVKAPAAMSLRLSTIGVVAQADGDRLQSQLPIGARLVSKEGDLWRWDGLIVRAKAPKPAAVRLAQRTRHDELETEIDGLKPKLEEAKKAQAAAAEAQRGHEDSLRNARNRLPDLERTLRTRQNDLENRLRAQTQYEARLESLEATLARLTSEHAEAKTAYDALLASQSAALDTDTMKARLNDARALADSHRQAVMRARADLDQDARDRQAREARERTLTRELTDWSRRTSESAARLLKLEKDQAAAQAALEAAQSAPREFESKRISLVDSLQTAEKRLSEARDKLNAAEAERRDADIDVRAREQEASAAREERAGATARLEAIQGKAAEIEAVILDQTGGTPDDLGKRLKEEAIATPADASGAESLLSGLERERDQLGAVNLRAEEEATEYEGRLDTLSKERADLTTAIAKLRDGIDELNAEGRERLLAAFEIINEHFKTLFVTLFDGGSAELRLVESDDPLEAGLEIYACPPGKRLSTMSLMSGGEQALTATALIFGVFLANPAPVCVLDEVDAPLDDANVDRYCRLLAEMRERTKTRFIAITHNPVTMSRMDRLFGVTMSERGVSQLVSVDLSQAEALVAEHVA</sequence>
<feature type="coiled-coil region" evidence="7">
    <location>
        <begin position="949"/>
        <end position="1004"/>
    </location>
</feature>
<keyword evidence="4 7" id="KW-0067">ATP-binding</keyword>
<dbReference type="GO" id="GO:0007059">
    <property type="term" value="P:chromosome segregation"/>
    <property type="evidence" value="ECO:0007669"/>
    <property type="project" value="UniProtKB-UniRule"/>
</dbReference>
<dbReference type="GO" id="GO:0006260">
    <property type="term" value="P:DNA replication"/>
    <property type="evidence" value="ECO:0007669"/>
    <property type="project" value="UniProtKB-UniRule"/>
</dbReference>
<dbReference type="STRING" id="260084.SAMN02927928_0989"/>
<feature type="coiled-coil region" evidence="7">
    <location>
        <begin position="651"/>
        <end position="741"/>
    </location>
</feature>
<dbReference type="GO" id="GO:0005694">
    <property type="term" value="C:chromosome"/>
    <property type="evidence" value="ECO:0007669"/>
    <property type="project" value="InterPro"/>
</dbReference>
<dbReference type="GO" id="GO:0016887">
    <property type="term" value="F:ATP hydrolysis activity"/>
    <property type="evidence" value="ECO:0007669"/>
    <property type="project" value="InterPro"/>
</dbReference>
<evidence type="ECO:0000313" key="9">
    <source>
        <dbReference type="EMBL" id="SCW40618.1"/>
    </source>
</evidence>
<dbReference type="InterPro" id="IPR011890">
    <property type="entry name" value="SMC_prok"/>
</dbReference>
<dbReference type="EMBL" id="FMTS01000001">
    <property type="protein sequence ID" value="SCW40618.1"/>
    <property type="molecule type" value="Genomic_DNA"/>
</dbReference>
<dbReference type="PANTHER" id="PTHR43977">
    <property type="entry name" value="STRUCTURAL MAINTENANCE OF CHROMOSOMES PROTEIN 3"/>
    <property type="match status" value="1"/>
</dbReference>
<evidence type="ECO:0000256" key="1">
    <source>
        <dbReference type="ARBA" id="ARBA00004496"/>
    </source>
</evidence>
<evidence type="ECO:0000256" key="5">
    <source>
        <dbReference type="ARBA" id="ARBA00023054"/>
    </source>
</evidence>
<dbReference type="Proteomes" id="UP000199150">
    <property type="component" value="Unassembled WGS sequence"/>
</dbReference>
<feature type="binding site" evidence="7">
    <location>
        <begin position="43"/>
        <end position="50"/>
    </location>
    <ligand>
        <name>ATP</name>
        <dbReference type="ChEBI" id="CHEBI:30616"/>
    </ligand>
</feature>
<organism evidence="9 10">
    <name type="scientific">Asticcacaulis taihuensis</name>
    <dbReference type="NCBI Taxonomy" id="260084"/>
    <lineage>
        <taxon>Bacteria</taxon>
        <taxon>Pseudomonadati</taxon>
        <taxon>Pseudomonadota</taxon>
        <taxon>Alphaproteobacteria</taxon>
        <taxon>Caulobacterales</taxon>
        <taxon>Caulobacteraceae</taxon>
        <taxon>Asticcacaulis</taxon>
    </lineage>
</organism>
<dbReference type="GO" id="GO:0005737">
    <property type="term" value="C:cytoplasm"/>
    <property type="evidence" value="ECO:0007669"/>
    <property type="project" value="UniProtKB-SubCell"/>
</dbReference>
<dbReference type="Pfam" id="PF02463">
    <property type="entry name" value="SMC_N"/>
    <property type="match status" value="1"/>
</dbReference>
<dbReference type="Gene3D" id="3.40.50.300">
    <property type="entry name" value="P-loop containing nucleotide triphosphate hydrolases"/>
    <property type="match status" value="2"/>
</dbReference>
<dbReference type="InterPro" id="IPR003395">
    <property type="entry name" value="RecF/RecN/SMC_N"/>
</dbReference>
<evidence type="ECO:0000259" key="8">
    <source>
        <dbReference type="Pfam" id="PF02463"/>
    </source>
</evidence>
<name>A0A1G4Q8C6_9CAUL</name>
<dbReference type="FunFam" id="3.40.50.300:FF:000901">
    <property type="entry name" value="Chromosome partition protein Smc"/>
    <property type="match status" value="1"/>
</dbReference>
<dbReference type="InterPro" id="IPR027417">
    <property type="entry name" value="P-loop_NTPase"/>
</dbReference>
<dbReference type="PIRSF" id="PIRSF005719">
    <property type="entry name" value="SMC"/>
    <property type="match status" value="1"/>
</dbReference>
<feature type="coiled-coil region" evidence="7">
    <location>
        <begin position="188"/>
        <end position="225"/>
    </location>
</feature>
<dbReference type="NCBIfam" id="TIGR02168">
    <property type="entry name" value="SMC_prok_B"/>
    <property type="match status" value="1"/>
</dbReference>
<evidence type="ECO:0000256" key="7">
    <source>
        <dbReference type="HAMAP-Rule" id="MF_01894"/>
    </source>
</evidence>
<comment type="subcellular location">
    <subcellularLocation>
        <location evidence="1 7">Cytoplasm</location>
    </subcellularLocation>
</comment>
<dbReference type="InterPro" id="IPR024704">
    <property type="entry name" value="SMC"/>
</dbReference>
<gene>
    <name evidence="7" type="primary">smc</name>
    <name evidence="9" type="ORF">SAMN02927928_0989</name>
</gene>
<dbReference type="GO" id="GO:0030261">
    <property type="term" value="P:chromosome condensation"/>
    <property type="evidence" value="ECO:0007669"/>
    <property type="project" value="InterPro"/>
</dbReference>
<keyword evidence="10" id="KW-1185">Reference proteome</keyword>
<protein>
    <recommendedName>
        <fullName evidence="7">Chromosome partition protein Smc</fullName>
    </recommendedName>
</protein>
<evidence type="ECO:0000256" key="3">
    <source>
        <dbReference type="ARBA" id="ARBA00022741"/>
    </source>
</evidence>
<comment type="function">
    <text evidence="7">Required for chromosome condensation and partitioning.</text>
</comment>
<comment type="domain">
    <text evidence="7">Contains large globular domains required for ATP hydrolysis at each terminus and a third globular domain forming a flexible hinge near the middle of the molecule. These domains are separated by coiled-coil structures.</text>
</comment>
<dbReference type="GO" id="GO:0003677">
    <property type="term" value="F:DNA binding"/>
    <property type="evidence" value="ECO:0007669"/>
    <property type="project" value="UniProtKB-UniRule"/>
</dbReference>
<dbReference type="HAMAP" id="MF_01894">
    <property type="entry name" value="Smc_prok"/>
    <property type="match status" value="1"/>
</dbReference>
<reference evidence="10" key="1">
    <citation type="submission" date="2016-10" db="EMBL/GenBank/DDBJ databases">
        <authorList>
            <person name="Varghese N."/>
            <person name="Submissions S."/>
        </authorList>
    </citation>
    <scope>NUCLEOTIDE SEQUENCE [LARGE SCALE GENOMIC DNA]</scope>
    <source>
        <strain evidence="10">CGMCC 1.3431</strain>
    </source>
</reference>
<dbReference type="SUPFAM" id="SSF75553">
    <property type="entry name" value="Smc hinge domain"/>
    <property type="match status" value="1"/>
</dbReference>